<evidence type="ECO:0000313" key="2">
    <source>
        <dbReference type="Proteomes" id="UP000676917"/>
    </source>
</evidence>
<dbReference type="EMBL" id="BORP01000001">
    <property type="protein sequence ID" value="GIO26026.1"/>
    <property type="molecule type" value="Genomic_DNA"/>
</dbReference>
<proteinExistence type="predicted"/>
<dbReference type="AlphaFoldDB" id="A0A919X5Q5"/>
<dbReference type="RefSeq" id="WP_212919521.1">
    <property type="nucleotide sequence ID" value="NZ_BORP01000001.1"/>
</dbReference>
<name>A0A919X5Q5_9BACI</name>
<dbReference type="Proteomes" id="UP000676917">
    <property type="component" value="Unassembled WGS sequence"/>
</dbReference>
<reference evidence="1" key="1">
    <citation type="submission" date="2021-03" db="EMBL/GenBank/DDBJ databases">
        <title>Antimicrobial resistance genes in bacteria isolated from Japanese honey, and their potential for conferring macrolide and lincosamide resistance in the American foulbrood pathogen Paenibacillus larvae.</title>
        <authorList>
            <person name="Okamoto M."/>
            <person name="Kumagai M."/>
            <person name="Kanamori H."/>
            <person name="Takamatsu D."/>
        </authorList>
    </citation>
    <scope>NUCLEOTIDE SEQUENCE</scope>
    <source>
        <strain evidence="1">J43TS3</strain>
    </source>
</reference>
<protein>
    <recommendedName>
        <fullName evidence="3">Peptidyl-prolyl cis-trans isomerase</fullName>
    </recommendedName>
</protein>
<sequence>MIVPIIGNVRYQITMDPTVWIFDDRKIILEEAFSVQEKNEKDLLEEAAKKWERAIEKPPVNKTLTRHEREDILQYSYVMPIHDFLNHAEINDDAKDATLITSEGEVSISIDQLYNSYLLFALNGKPLKEDGPVHLLYKDGTNKDNPIKGIKKIQFN</sequence>
<organism evidence="1 2">
    <name type="scientific">Ornithinibacillus bavariensis</name>
    <dbReference type="NCBI Taxonomy" id="545502"/>
    <lineage>
        <taxon>Bacteria</taxon>
        <taxon>Bacillati</taxon>
        <taxon>Bacillota</taxon>
        <taxon>Bacilli</taxon>
        <taxon>Bacillales</taxon>
        <taxon>Bacillaceae</taxon>
        <taxon>Ornithinibacillus</taxon>
    </lineage>
</organism>
<evidence type="ECO:0008006" key="3">
    <source>
        <dbReference type="Google" id="ProtNLM"/>
    </source>
</evidence>
<accession>A0A919X5Q5</accession>
<keyword evidence="2" id="KW-1185">Reference proteome</keyword>
<comment type="caution">
    <text evidence="1">The sequence shown here is derived from an EMBL/GenBank/DDBJ whole genome shotgun (WGS) entry which is preliminary data.</text>
</comment>
<evidence type="ECO:0000313" key="1">
    <source>
        <dbReference type="EMBL" id="GIO26026.1"/>
    </source>
</evidence>
<gene>
    <name evidence="1" type="ORF">J43TS3_06370</name>
</gene>